<sequence length="81" mass="8772">MDNQTQSLVDAAVQHSGVHAPDRMFCMVSGLNDEGDQVFSEVWINLNDPDNPISAWDKVADLAFAQQGLVVQSVLDNLGGE</sequence>
<dbReference type="EMBL" id="CP011309">
    <property type="protein sequence ID" value="AKF27799.1"/>
    <property type="molecule type" value="Genomic_DNA"/>
</dbReference>
<evidence type="ECO:0000313" key="1">
    <source>
        <dbReference type="EMBL" id="AKF27799.1"/>
    </source>
</evidence>
<dbReference type="HOGENOM" id="CLU_2567135_0_0_11"/>
<gene>
    <name evidence="1" type="ORF">YH66_09670</name>
</gene>
<accession>A0A0F6SRE1</accession>
<organism evidence="1 2">
    <name type="scientific">[Brevibacterium] flavum</name>
    <dbReference type="NCBI Taxonomy" id="92706"/>
    <lineage>
        <taxon>Bacteria</taxon>
        <taxon>Bacillati</taxon>
        <taxon>Actinomycetota</taxon>
        <taxon>Actinomycetes</taxon>
        <taxon>Mycobacteriales</taxon>
        <taxon>Corynebacteriaceae</taxon>
        <taxon>Corynebacterium</taxon>
    </lineage>
</organism>
<proteinExistence type="predicted"/>
<dbReference type="Proteomes" id="UP000034037">
    <property type="component" value="Chromosome"/>
</dbReference>
<dbReference type="AlphaFoldDB" id="A0A0F6SRE1"/>
<evidence type="ECO:0000313" key="2">
    <source>
        <dbReference type="Proteomes" id="UP000034037"/>
    </source>
</evidence>
<keyword evidence="2" id="KW-1185">Reference proteome</keyword>
<name>A0A0F6SRE1_9CORY</name>
<dbReference type="PATRIC" id="fig|92706.3.peg.2019"/>
<protein>
    <submittedName>
        <fullName evidence="1">Uncharacterized protein</fullName>
    </submittedName>
</protein>
<reference evidence="1 2" key="1">
    <citation type="submission" date="2015-04" db="EMBL/GenBank/DDBJ databases">
        <title>Complete Genome Sequence of Brevibacterium flavum ATCC 15168.</title>
        <authorList>
            <person name="Ahn J."/>
            <person name="Park G."/>
            <person name="Jeon W."/>
            <person name="Jang Y."/>
            <person name="Jang M."/>
            <person name="Lee H."/>
            <person name="Lee H."/>
        </authorList>
    </citation>
    <scope>NUCLEOTIDE SEQUENCE [LARGE SCALE GENOMIC DNA]</scope>
    <source>
        <strain evidence="1 2">ATCC 15168</strain>
    </source>
</reference>
<dbReference type="RefSeq" id="WP_003861825.1">
    <property type="nucleotide sequence ID" value="NZ_CP011309.1"/>
</dbReference>